<evidence type="ECO:0000256" key="3">
    <source>
        <dbReference type="ARBA" id="ARBA00012081"/>
    </source>
</evidence>
<dbReference type="Pfam" id="PF00903">
    <property type="entry name" value="Glyoxalase"/>
    <property type="match status" value="2"/>
</dbReference>
<evidence type="ECO:0000256" key="6">
    <source>
        <dbReference type="ARBA" id="ARBA00023239"/>
    </source>
</evidence>
<dbReference type="SUPFAM" id="SSF54593">
    <property type="entry name" value="Glyoxalase/Bleomycin resistance protein/Dihydroxybiphenyl dioxygenase"/>
    <property type="match status" value="1"/>
</dbReference>
<feature type="binding site" evidence="12">
    <location>
        <position position="126"/>
    </location>
    <ligand>
        <name>Zn(2+)</name>
        <dbReference type="ChEBI" id="CHEBI:29105"/>
        <note>ligand shared between dimeric partners</note>
    </ligand>
</feature>
<feature type="active site" description="Proton donor/acceptor" evidence="11">
    <location>
        <position position="172"/>
    </location>
</feature>
<evidence type="ECO:0000256" key="7">
    <source>
        <dbReference type="ARBA" id="ARBA00030291"/>
    </source>
</evidence>
<evidence type="ECO:0000256" key="1">
    <source>
        <dbReference type="ARBA" id="ARBA00005008"/>
    </source>
</evidence>
<organism evidence="15">
    <name type="scientific">Emiliania huxleyi</name>
    <name type="common">Coccolithophore</name>
    <name type="synonym">Pontosphaera huxleyi</name>
    <dbReference type="NCBI Taxonomy" id="2903"/>
    <lineage>
        <taxon>Eukaryota</taxon>
        <taxon>Haptista</taxon>
        <taxon>Haptophyta</taxon>
        <taxon>Prymnesiophyceae</taxon>
        <taxon>Isochrysidales</taxon>
        <taxon>Noelaerhabdaceae</taxon>
        <taxon>Emiliania</taxon>
    </lineage>
</organism>
<keyword evidence="4 12" id="KW-0479">Metal-binding</keyword>
<keyword evidence="6" id="KW-0456">Lyase</keyword>
<evidence type="ECO:0000256" key="12">
    <source>
        <dbReference type="PIRSR" id="PIRSR604361-3"/>
    </source>
</evidence>
<dbReference type="AlphaFoldDB" id="A0A7S3T5B3"/>
<dbReference type="PROSITE" id="PS51819">
    <property type="entry name" value="VOC"/>
    <property type="match status" value="1"/>
</dbReference>
<dbReference type="InterPro" id="IPR004361">
    <property type="entry name" value="Glyoxalase_1"/>
</dbReference>
<evidence type="ECO:0000256" key="2">
    <source>
        <dbReference type="ARBA" id="ARBA00010363"/>
    </source>
</evidence>
<feature type="compositionally biased region" description="Basic and acidic residues" evidence="13">
    <location>
        <begin position="336"/>
        <end position="353"/>
    </location>
</feature>
<dbReference type="PANTHER" id="PTHR10374:SF30">
    <property type="entry name" value="LACTOYLGLUTATHIONE LYASE"/>
    <property type="match status" value="1"/>
</dbReference>
<comment type="cofactor">
    <cofactor evidence="12">
        <name>Zn(2+)</name>
        <dbReference type="ChEBI" id="CHEBI:29105"/>
    </cofactor>
    <text evidence="12">Binds 1 zinc ion per subunit. In the homodimer, two zinc ions are bound between subunits.</text>
</comment>
<comment type="pathway">
    <text evidence="1">Secondary metabolite metabolism; methylglyoxal degradation; (R)-lactate from methylglyoxal: step 1/2.</text>
</comment>
<dbReference type="PROSITE" id="PS00934">
    <property type="entry name" value="GLYOXALASE_I_1"/>
    <property type="match status" value="1"/>
</dbReference>
<accession>A0A7S3T5B3</accession>
<gene>
    <name evidence="15" type="ORF">EHUX00137_LOCUS31737</name>
</gene>
<dbReference type="InterPro" id="IPR029068">
    <property type="entry name" value="Glyas_Bleomycin-R_OHBP_Dase"/>
</dbReference>
<evidence type="ECO:0000256" key="8">
    <source>
        <dbReference type="ARBA" id="ARBA00030892"/>
    </source>
</evidence>
<feature type="region of interest" description="Disordered" evidence="13">
    <location>
        <begin position="308"/>
        <end position="386"/>
    </location>
</feature>
<comment type="similarity">
    <text evidence="2">Belongs to the glyoxalase I family.</text>
</comment>
<dbReference type="CDD" id="cd07233">
    <property type="entry name" value="GlxI_Zn"/>
    <property type="match status" value="1"/>
</dbReference>
<evidence type="ECO:0000256" key="9">
    <source>
        <dbReference type="ARBA" id="ARBA00032460"/>
    </source>
</evidence>
<evidence type="ECO:0000256" key="5">
    <source>
        <dbReference type="ARBA" id="ARBA00022833"/>
    </source>
</evidence>
<evidence type="ECO:0000256" key="4">
    <source>
        <dbReference type="ARBA" id="ARBA00022723"/>
    </source>
</evidence>
<evidence type="ECO:0000256" key="10">
    <source>
        <dbReference type="ARBA" id="ARBA00033298"/>
    </source>
</evidence>
<proteinExistence type="inferred from homology"/>
<evidence type="ECO:0000256" key="13">
    <source>
        <dbReference type="SAM" id="MobiDB-lite"/>
    </source>
</evidence>
<feature type="binding site" evidence="12">
    <location>
        <position position="172"/>
    </location>
    <ligand>
        <name>Zn(2+)</name>
        <dbReference type="ChEBI" id="CHEBI:29105"/>
        <note>ligand shared between dimeric partners</note>
    </ligand>
</feature>
<keyword evidence="5 12" id="KW-0862">Zinc</keyword>
<dbReference type="GO" id="GO:0004462">
    <property type="term" value="F:lactoylglutathione lyase activity"/>
    <property type="evidence" value="ECO:0007669"/>
    <property type="project" value="UniProtKB-EC"/>
</dbReference>
<feature type="binding site" evidence="12">
    <location>
        <position position="85"/>
    </location>
    <ligand>
        <name>Zn(2+)</name>
        <dbReference type="ChEBI" id="CHEBI:29105"/>
        <note>ligand shared between dimeric partners</note>
    </ligand>
</feature>
<dbReference type="InterPro" id="IPR018146">
    <property type="entry name" value="Glyoxalase_1_CS"/>
</dbReference>
<evidence type="ECO:0000313" key="15">
    <source>
        <dbReference type="EMBL" id="CAE0573063.1"/>
    </source>
</evidence>
<name>A0A7S3T5B3_EMIHU</name>
<dbReference type="GO" id="GO:0046872">
    <property type="term" value="F:metal ion binding"/>
    <property type="evidence" value="ECO:0007669"/>
    <property type="project" value="UniProtKB-KW"/>
</dbReference>
<reference evidence="15" key="1">
    <citation type="submission" date="2021-01" db="EMBL/GenBank/DDBJ databases">
        <authorList>
            <person name="Corre E."/>
            <person name="Pelletier E."/>
            <person name="Niang G."/>
            <person name="Scheremetjew M."/>
            <person name="Finn R."/>
            <person name="Kale V."/>
            <person name="Holt S."/>
            <person name="Cochrane G."/>
            <person name="Meng A."/>
            <person name="Brown T."/>
            <person name="Cohen L."/>
        </authorList>
    </citation>
    <scope>NUCLEOTIDE SEQUENCE</scope>
    <source>
        <strain evidence="15">379</strain>
    </source>
</reference>
<dbReference type="PANTHER" id="PTHR10374">
    <property type="entry name" value="LACTOYLGLUTATHIONE LYASE GLYOXALASE I"/>
    <property type="match status" value="1"/>
</dbReference>
<dbReference type="InterPro" id="IPR004360">
    <property type="entry name" value="Glyas_Fos-R_dOase_dom"/>
</dbReference>
<dbReference type="EC" id="4.4.1.5" evidence="3"/>
<protein>
    <recommendedName>
        <fullName evidence="3">lactoylglutathione lyase</fullName>
        <ecNumber evidence="3">4.4.1.5</ecNumber>
    </recommendedName>
    <alternativeName>
        <fullName evidence="8">Aldoketomutase</fullName>
    </alternativeName>
    <alternativeName>
        <fullName evidence="7">Ketone-aldehyde mutase</fullName>
    </alternativeName>
    <alternativeName>
        <fullName evidence="9">Methylglyoxalase</fullName>
    </alternativeName>
    <alternativeName>
        <fullName evidence="10">S-D-lactoylglutathione methylglyoxal lyase</fullName>
    </alternativeName>
</protein>
<feature type="compositionally biased region" description="Polar residues" evidence="13">
    <location>
        <begin position="374"/>
        <end position="383"/>
    </location>
</feature>
<evidence type="ECO:0000259" key="14">
    <source>
        <dbReference type="PROSITE" id="PS51819"/>
    </source>
</evidence>
<dbReference type="NCBIfam" id="TIGR00068">
    <property type="entry name" value="glyox_I"/>
    <property type="match status" value="1"/>
</dbReference>
<dbReference type="EMBL" id="HBIR01040676">
    <property type="protein sequence ID" value="CAE0573063.1"/>
    <property type="molecule type" value="Transcribed_RNA"/>
</dbReference>
<dbReference type="Gene3D" id="3.10.180.10">
    <property type="entry name" value="2,3-Dihydroxybiphenyl 1,2-Dioxygenase, domain 1"/>
    <property type="match status" value="2"/>
</dbReference>
<dbReference type="InterPro" id="IPR037523">
    <property type="entry name" value="VOC_core"/>
</dbReference>
<feature type="binding site" evidence="12">
    <location>
        <position position="14"/>
    </location>
    <ligand>
        <name>Zn(2+)</name>
        <dbReference type="ChEBI" id="CHEBI:29105"/>
        <note>ligand shared between dimeric partners</note>
    </ligand>
</feature>
<sequence>MTAIGRRYNASFQQTMLRIKDPKVSVPFYERHFGMKLVHRYDFPQWKFSLYFLERPRDAAAAALPSPGTKASEAYLWSMTGTTLELTHNHGSEEDDSFSVWSGNCGSDLPAESPLFRAGVVRGFGHIAFNVEDVYAMSAALEAAGVAFQKRPDEGRMKGLAFCLDPDGYWIELVKREEGLFPEPQNLSQTMMRVKDADRTIHFYRDILGMDLVRAMHIPGDFTNYFFANLTPAQREAMADPESAEARAAVKTLWQPVLELTHNHGTEKDDAFHVHTGNSEPLGFGHIGFLKPAGRGEGLLIAGERRASFSRLPRRRPRGDVQGDGAGGRPLPQEAAGRRHEQPRIRPRPERRAALRGCAGPPREQHRPHAASCEQATGSSSCSAAPRSQACAPTFEERGPACAARQRHAVSRLFGSLPFPRPGARRARGVRPTADAATPGPRVHCSLFHNWPRSRHCARARARLSSASPIHARSVPAQAQTCTH</sequence>
<feature type="domain" description="VOC" evidence="14">
    <location>
        <begin position="11"/>
        <end position="176"/>
    </location>
</feature>
<evidence type="ECO:0000256" key="11">
    <source>
        <dbReference type="PIRSR" id="PIRSR604361-1"/>
    </source>
</evidence>